<sequence>MTRQIYVWTYLPGLSEPVVAGAFKHTELTSTNGRGDFVYGDSYLARSNAVALCPSVPLGRTMFSTTANRGYFGFLLDAGPDSWGRALIDRLYGAQDQLGYLRLSQGGVRTGALLFSDSPTSVNSTAWLASISDLEDIQQAARAVELGKELPRDAEQLLRPGLSLGGARPKCSVLADGRIWIAKFPSTKDSPELPEIARQEHAMYLLARRAGIEVPNCRLIEIGGRAVFLTERFDVDVLPSGEFGRLRYASARSALEVRDLPPSPHGSYPSLARRMTVWSEDPAADIRQLFRRLVFNIATSNTDDHELNHGFVDGPDVSNVDTLSLSPAFDLVPSVITTERMYQGMLVGDEGALSTFNNAVSSAALFRLRPNQAWEIVEEISQVVADHWQATLKESGIDGQDVHKLERAFTRHSVVASELPAPLPAPQERPR</sequence>
<organism evidence="5 6">
    <name type="scientific">Achromobacter aegrifaciens</name>
    <dbReference type="NCBI Taxonomy" id="1287736"/>
    <lineage>
        <taxon>Bacteria</taxon>
        <taxon>Pseudomonadati</taxon>
        <taxon>Pseudomonadota</taxon>
        <taxon>Betaproteobacteria</taxon>
        <taxon>Burkholderiales</taxon>
        <taxon>Alcaligenaceae</taxon>
        <taxon>Achromobacter</taxon>
    </lineage>
</organism>
<dbReference type="AlphaFoldDB" id="A0AAD2QEA4"/>
<dbReference type="InterPro" id="IPR012893">
    <property type="entry name" value="HipA-like_C"/>
</dbReference>
<dbReference type="InterPro" id="IPR052028">
    <property type="entry name" value="HipA_Ser/Thr_kinase"/>
</dbReference>
<feature type="domain" description="HipA-like C-terminal" evidence="4">
    <location>
        <begin position="162"/>
        <end position="388"/>
    </location>
</feature>
<keyword evidence="2" id="KW-0808">Transferase</keyword>
<dbReference type="RefSeq" id="WP_082401287.1">
    <property type="nucleotide sequence ID" value="NZ_CYTK01000012.1"/>
</dbReference>
<dbReference type="PANTHER" id="PTHR37419:SF8">
    <property type="entry name" value="TOXIN YJJJ"/>
    <property type="match status" value="1"/>
</dbReference>
<dbReference type="GO" id="GO:0004674">
    <property type="term" value="F:protein serine/threonine kinase activity"/>
    <property type="evidence" value="ECO:0007669"/>
    <property type="project" value="TreeGrafter"/>
</dbReference>
<name>A0AAD2QEA4_ACHAE</name>
<evidence type="ECO:0000256" key="3">
    <source>
        <dbReference type="ARBA" id="ARBA00022777"/>
    </source>
</evidence>
<keyword evidence="5" id="KW-0238">DNA-binding</keyword>
<evidence type="ECO:0000259" key="4">
    <source>
        <dbReference type="Pfam" id="PF07804"/>
    </source>
</evidence>
<protein>
    <submittedName>
        <fullName evidence="5">DNA-binding transcriptional regulator</fullName>
    </submittedName>
</protein>
<evidence type="ECO:0000313" key="6">
    <source>
        <dbReference type="Proteomes" id="UP000044098"/>
    </source>
</evidence>
<comment type="similarity">
    <text evidence="1">Belongs to the HipA Ser/Thr kinase family.</text>
</comment>
<dbReference type="GO" id="GO:0003677">
    <property type="term" value="F:DNA binding"/>
    <property type="evidence" value="ECO:0007669"/>
    <property type="project" value="UniProtKB-KW"/>
</dbReference>
<dbReference type="GO" id="GO:0005829">
    <property type="term" value="C:cytosol"/>
    <property type="evidence" value="ECO:0007669"/>
    <property type="project" value="TreeGrafter"/>
</dbReference>
<dbReference type="PANTHER" id="PTHR37419">
    <property type="entry name" value="SERINE/THREONINE-PROTEIN KINASE TOXIN HIPA"/>
    <property type="match status" value="1"/>
</dbReference>
<dbReference type="EMBL" id="CYTK01000012">
    <property type="protein sequence ID" value="CUJ71116.1"/>
    <property type="molecule type" value="Genomic_DNA"/>
</dbReference>
<dbReference type="Proteomes" id="UP000044098">
    <property type="component" value="Unassembled WGS sequence"/>
</dbReference>
<keyword evidence="3" id="KW-0418">Kinase</keyword>
<proteinExistence type="inferred from homology"/>
<evidence type="ECO:0000256" key="1">
    <source>
        <dbReference type="ARBA" id="ARBA00010164"/>
    </source>
</evidence>
<gene>
    <name evidence="5" type="ORF">ERS370000_05436</name>
</gene>
<reference evidence="5 6" key="1">
    <citation type="submission" date="2015-09" db="EMBL/GenBank/DDBJ databases">
        <authorList>
            <consortium name="Pathogen Informatics"/>
        </authorList>
    </citation>
    <scope>NUCLEOTIDE SEQUENCE [LARGE SCALE GENOMIC DNA]</scope>
    <source>
        <strain evidence="5 6">2789STDY5608625</strain>
    </source>
</reference>
<accession>A0AAD2QEA4</accession>
<evidence type="ECO:0000256" key="2">
    <source>
        <dbReference type="ARBA" id="ARBA00022679"/>
    </source>
</evidence>
<evidence type="ECO:0000313" key="5">
    <source>
        <dbReference type="EMBL" id="CUJ71116.1"/>
    </source>
</evidence>
<comment type="caution">
    <text evidence="5">The sequence shown here is derived from an EMBL/GenBank/DDBJ whole genome shotgun (WGS) entry which is preliminary data.</text>
</comment>
<dbReference type="Pfam" id="PF07804">
    <property type="entry name" value="HipA_C"/>
    <property type="match status" value="1"/>
</dbReference>